<accession>A0A840A9X8</accession>
<name>A0A840A9X8_9PROT</name>
<feature type="transmembrane region" description="Helical" evidence="1">
    <location>
        <begin position="20"/>
        <end position="39"/>
    </location>
</feature>
<dbReference type="EMBL" id="JACIDJ010000001">
    <property type="protein sequence ID" value="MBB3897114.1"/>
    <property type="molecule type" value="Genomic_DNA"/>
</dbReference>
<comment type="caution">
    <text evidence="2">The sequence shown here is derived from an EMBL/GenBank/DDBJ whole genome shotgun (WGS) entry which is preliminary data.</text>
</comment>
<keyword evidence="1" id="KW-0812">Transmembrane</keyword>
<reference evidence="2 3" key="1">
    <citation type="submission" date="2020-08" db="EMBL/GenBank/DDBJ databases">
        <title>Genomic Encyclopedia of Type Strains, Phase IV (KMG-IV): sequencing the most valuable type-strain genomes for metagenomic binning, comparative biology and taxonomic classification.</title>
        <authorList>
            <person name="Goeker M."/>
        </authorList>
    </citation>
    <scope>NUCLEOTIDE SEQUENCE [LARGE SCALE GENOMIC DNA]</scope>
    <source>
        <strain evidence="2 3">DSM 19979</strain>
    </source>
</reference>
<sequence>MMLDANDPLWQAEQRAIRGAFLAMLALFAAALGLTWAAIAYGVPIGGFVAFILVVAGVIIYGGKRYGIAMARLERSRAARAKLG</sequence>
<evidence type="ECO:0000256" key="1">
    <source>
        <dbReference type="SAM" id="Phobius"/>
    </source>
</evidence>
<feature type="transmembrane region" description="Helical" evidence="1">
    <location>
        <begin position="45"/>
        <end position="63"/>
    </location>
</feature>
<keyword evidence="1" id="KW-1133">Transmembrane helix</keyword>
<dbReference type="RefSeq" id="WP_184382053.1">
    <property type="nucleotide sequence ID" value="NZ_JACIDJ010000001.1"/>
</dbReference>
<keyword evidence="3" id="KW-1185">Reference proteome</keyword>
<organism evidence="2 3">
    <name type="scientific">Roseococcus suduntuyensis</name>
    <dbReference type="NCBI Taxonomy" id="455361"/>
    <lineage>
        <taxon>Bacteria</taxon>
        <taxon>Pseudomonadati</taxon>
        <taxon>Pseudomonadota</taxon>
        <taxon>Alphaproteobacteria</taxon>
        <taxon>Acetobacterales</taxon>
        <taxon>Roseomonadaceae</taxon>
        <taxon>Roseococcus</taxon>
    </lineage>
</organism>
<dbReference type="AlphaFoldDB" id="A0A840A9X8"/>
<gene>
    <name evidence="2" type="ORF">GGQ83_000540</name>
</gene>
<dbReference type="Proteomes" id="UP000553193">
    <property type="component" value="Unassembled WGS sequence"/>
</dbReference>
<protein>
    <submittedName>
        <fullName evidence="2">Uncharacterized protein</fullName>
    </submittedName>
</protein>
<proteinExistence type="predicted"/>
<evidence type="ECO:0000313" key="2">
    <source>
        <dbReference type="EMBL" id="MBB3897114.1"/>
    </source>
</evidence>
<evidence type="ECO:0000313" key="3">
    <source>
        <dbReference type="Proteomes" id="UP000553193"/>
    </source>
</evidence>
<keyword evidence="1" id="KW-0472">Membrane</keyword>